<organism evidence="5 6">
    <name type="scientific">Paradesertivirga mongoliensis</name>
    <dbReference type="NCBI Taxonomy" id="2100740"/>
    <lineage>
        <taxon>Bacteria</taxon>
        <taxon>Pseudomonadati</taxon>
        <taxon>Bacteroidota</taxon>
        <taxon>Sphingobacteriia</taxon>
        <taxon>Sphingobacteriales</taxon>
        <taxon>Sphingobacteriaceae</taxon>
        <taxon>Paradesertivirga</taxon>
    </lineage>
</organism>
<sequence>MNKTLRTYLLGLAVLISSCLVMKPEDKPTLFLIGDSTVRHGSKGMGDGGRWGWGDLIAAYFDTTKISVKNEALGGTSSRTFMHRGRWAAVLPQIKKGDYVIMQFGHNDRSPLDDAARARGTIQGNGNESKEIYNPITKQKEVVYTYGWYLRKFISDIQAKGATAIVASSIPQNNWSNGKVERNFTNYSQWAHDAAVQGGAYFIDLHKIASDHYDREGEQKVRATYFNATDGTHTIEAGARLNAQSVVEGLNQLKRNPLKKYLKTNTLDPI</sequence>
<dbReference type="EMBL" id="JBHUHZ010000001">
    <property type="protein sequence ID" value="MFD2162154.1"/>
    <property type="molecule type" value="Genomic_DNA"/>
</dbReference>
<dbReference type="RefSeq" id="WP_255897779.1">
    <property type="nucleotide sequence ID" value="NZ_JAFMZO010000001.1"/>
</dbReference>
<name>A0ABW4ZJF4_9SPHI</name>
<dbReference type="InterPro" id="IPR037459">
    <property type="entry name" value="RhgT-like"/>
</dbReference>
<dbReference type="PANTHER" id="PTHR43695:SF1">
    <property type="entry name" value="RHAMNOGALACTURONAN ACETYLESTERASE"/>
    <property type="match status" value="1"/>
</dbReference>
<dbReference type="SUPFAM" id="SSF52266">
    <property type="entry name" value="SGNH hydrolase"/>
    <property type="match status" value="1"/>
</dbReference>
<comment type="similarity">
    <text evidence="1">Belongs to the 'GDSL' lipolytic enzyme family.</text>
</comment>
<evidence type="ECO:0000256" key="3">
    <source>
        <dbReference type="SAM" id="SignalP"/>
    </source>
</evidence>
<gene>
    <name evidence="5" type="ORF">ACFSJU_07095</name>
</gene>
<accession>A0ABW4ZJF4</accession>
<comment type="caution">
    <text evidence="5">The sequence shown here is derived from an EMBL/GenBank/DDBJ whole genome shotgun (WGS) entry which is preliminary data.</text>
</comment>
<reference evidence="6" key="1">
    <citation type="journal article" date="2019" name="Int. J. Syst. Evol. Microbiol.">
        <title>The Global Catalogue of Microorganisms (GCM) 10K type strain sequencing project: providing services to taxonomists for standard genome sequencing and annotation.</title>
        <authorList>
            <consortium name="The Broad Institute Genomics Platform"/>
            <consortium name="The Broad Institute Genome Sequencing Center for Infectious Disease"/>
            <person name="Wu L."/>
            <person name="Ma J."/>
        </authorList>
    </citation>
    <scope>NUCLEOTIDE SEQUENCE [LARGE SCALE GENOMIC DNA]</scope>
    <source>
        <strain evidence="6">KCTC 42217</strain>
    </source>
</reference>
<dbReference type="Gene3D" id="3.40.50.1110">
    <property type="entry name" value="SGNH hydrolase"/>
    <property type="match status" value="1"/>
</dbReference>
<dbReference type="Pfam" id="PF13472">
    <property type="entry name" value="Lipase_GDSL_2"/>
    <property type="match status" value="1"/>
</dbReference>
<evidence type="ECO:0000313" key="6">
    <source>
        <dbReference type="Proteomes" id="UP001597387"/>
    </source>
</evidence>
<dbReference type="InterPro" id="IPR013830">
    <property type="entry name" value="SGNH_hydro"/>
</dbReference>
<dbReference type="PANTHER" id="PTHR43695">
    <property type="entry name" value="PUTATIVE (AFU_ORTHOLOGUE AFUA_2G17250)-RELATED"/>
    <property type="match status" value="1"/>
</dbReference>
<keyword evidence="2" id="KW-0378">Hydrolase</keyword>
<evidence type="ECO:0000256" key="1">
    <source>
        <dbReference type="ARBA" id="ARBA00008668"/>
    </source>
</evidence>
<keyword evidence="6" id="KW-1185">Reference proteome</keyword>
<evidence type="ECO:0000259" key="4">
    <source>
        <dbReference type="Pfam" id="PF13472"/>
    </source>
</evidence>
<evidence type="ECO:0000256" key="2">
    <source>
        <dbReference type="ARBA" id="ARBA00022801"/>
    </source>
</evidence>
<feature type="signal peptide" evidence="3">
    <location>
        <begin position="1"/>
        <end position="23"/>
    </location>
</feature>
<protein>
    <submittedName>
        <fullName evidence="5">Rhamnogalacturonan acetylesterase</fullName>
    </submittedName>
</protein>
<feature type="chain" id="PRO_5046636951" evidence="3">
    <location>
        <begin position="24"/>
        <end position="270"/>
    </location>
</feature>
<proteinExistence type="inferred from homology"/>
<feature type="domain" description="SGNH hydrolase-type esterase" evidence="4">
    <location>
        <begin position="32"/>
        <end position="216"/>
    </location>
</feature>
<dbReference type="Proteomes" id="UP001597387">
    <property type="component" value="Unassembled WGS sequence"/>
</dbReference>
<dbReference type="CDD" id="cd01821">
    <property type="entry name" value="Rhamnogalacturan_acetylesterase_like"/>
    <property type="match status" value="1"/>
</dbReference>
<dbReference type="PROSITE" id="PS51257">
    <property type="entry name" value="PROKAR_LIPOPROTEIN"/>
    <property type="match status" value="1"/>
</dbReference>
<keyword evidence="3" id="KW-0732">Signal</keyword>
<evidence type="ECO:0000313" key="5">
    <source>
        <dbReference type="EMBL" id="MFD2162154.1"/>
    </source>
</evidence>
<dbReference type="InterPro" id="IPR036514">
    <property type="entry name" value="SGNH_hydro_sf"/>
</dbReference>